<evidence type="ECO:0000256" key="6">
    <source>
        <dbReference type="ARBA" id="ARBA00022592"/>
    </source>
</evidence>
<protein>
    <recommendedName>
        <fullName evidence="7">Phosphate-specific transport system accessory protein PhoU</fullName>
    </recommendedName>
</protein>
<evidence type="ECO:0000256" key="2">
    <source>
        <dbReference type="ARBA" id="ARBA00008107"/>
    </source>
</evidence>
<name>A0A6B1DBH0_9CHLR</name>
<comment type="similarity">
    <text evidence="2 7">Belongs to the PhoU family.</text>
</comment>
<evidence type="ECO:0000256" key="4">
    <source>
        <dbReference type="ARBA" id="ARBA00022448"/>
    </source>
</evidence>
<dbReference type="Pfam" id="PF01895">
    <property type="entry name" value="PhoU"/>
    <property type="match status" value="2"/>
</dbReference>
<feature type="domain" description="PhoU" evidence="8">
    <location>
        <begin position="123"/>
        <end position="208"/>
    </location>
</feature>
<organism evidence="9">
    <name type="scientific">Caldilineaceae bacterium SB0661_bin_32</name>
    <dbReference type="NCBI Taxonomy" id="2605255"/>
    <lineage>
        <taxon>Bacteria</taxon>
        <taxon>Bacillati</taxon>
        <taxon>Chloroflexota</taxon>
        <taxon>Caldilineae</taxon>
        <taxon>Caldilineales</taxon>
        <taxon>Caldilineaceae</taxon>
    </lineage>
</organism>
<gene>
    <name evidence="9" type="primary">phoU</name>
    <name evidence="9" type="ORF">F4X14_19190</name>
</gene>
<keyword evidence="6 7" id="KW-0592">Phosphate transport</keyword>
<keyword evidence="5 7" id="KW-0963">Cytoplasm</keyword>
<dbReference type="AlphaFoldDB" id="A0A6B1DBH0"/>
<proteinExistence type="inferred from homology"/>
<dbReference type="PANTHER" id="PTHR42930:SF3">
    <property type="entry name" value="PHOSPHATE-SPECIFIC TRANSPORT SYSTEM ACCESSORY PROTEIN PHOU"/>
    <property type="match status" value="1"/>
</dbReference>
<comment type="caution">
    <text evidence="9">The sequence shown here is derived from an EMBL/GenBank/DDBJ whole genome shotgun (WGS) entry which is preliminary data.</text>
</comment>
<comment type="subunit">
    <text evidence="3 7">Homodimer.</text>
</comment>
<dbReference type="EMBL" id="VXMH01000104">
    <property type="protein sequence ID" value="MYC97088.1"/>
    <property type="molecule type" value="Genomic_DNA"/>
</dbReference>
<reference evidence="9" key="1">
    <citation type="submission" date="2019-09" db="EMBL/GenBank/DDBJ databases">
        <title>Characterisation of the sponge microbiome using genome-centric metagenomics.</title>
        <authorList>
            <person name="Engelberts J.P."/>
            <person name="Robbins S.J."/>
            <person name="De Goeij J.M."/>
            <person name="Aranda M."/>
            <person name="Bell S.C."/>
            <person name="Webster N.S."/>
        </authorList>
    </citation>
    <scope>NUCLEOTIDE SEQUENCE</scope>
    <source>
        <strain evidence="9">SB0661_bin_32</strain>
    </source>
</reference>
<comment type="function">
    <text evidence="7">Plays a role in the regulation of phosphate uptake.</text>
</comment>
<evidence type="ECO:0000313" key="9">
    <source>
        <dbReference type="EMBL" id="MYC97088.1"/>
    </source>
</evidence>
<dbReference type="GO" id="GO:0030643">
    <property type="term" value="P:intracellular phosphate ion homeostasis"/>
    <property type="evidence" value="ECO:0007669"/>
    <property type="project" value="InterPro"/>
</dbReference>
<accession>A0A6B1DBH0</accession>
<dbReference type="FunFam" id="1.20.58.220:FF:000004">
    <property type="entry name" value="Phosphate-specific transport system accessory protein PhoU"/>
    <property type="match status" value="1"/>
</dbReference>
<dbReference type="SUPFAM" id="SSF109755">
    <property type="entry name" value="PhoU-like"/>
    <property type="match status" value="1"/>
</dbReference>
<evidence type="ECO:0000256" key="5">
    <source>
        <dbReference type="ARBA" id="ARBA00022490"/>
    </source>
</evidence>
<dbReference type="InterPro" id="IPR038078">
    <property type="entry name" value="PhoU-like_sf"/>
</dbReference>
<dbReference type="PIRSF" id="PIRSF003107">
    <property type="entry name" value="PhoU"/>
    <property type="match status" value="1"/>
</dbReference>
<dbReference type="NCBIfam" id="TIGR02135">
    <property type="entry name" value="phoU_full"/>
    <property type="match status" value="1"/>
</dbReference>
<dbReference type="InterPro" id="IPR028366">
    <property type="entry name" value="PhoU"/>
</dbReference>
<evidence type="ECO:0000256" key="3">
    <source>
        <dbReference type="ARBA" id="ARBA00011738"/>
    </source>
</evidence>
<dbReference type="Gene3D" id="1.20.58.220">
    <property type="entry name" value="Phosphate transport system protein phou homolog 2, domain 2"/>
    <property type="match status" value="1"/>
</dbReference>
<dbReference type="InterPro" id="IPR026022">
    <property type="entry name" value="PhoU_dom"/>
</dbReference>
<dbReference type="GO" id="GO:0006817">
    <property type="term" value="P:phosphate ion transport"/>
    <property type="evidence" value="ECO:0007669"/>
    <property type="project" value="UniProtKB-KW"/>
</dbReference>
<dbReference type="GO" id="GO:0045936">
    <property type="term" value="P:negative regulation of phosphate metabolic process"/>
    <property type="evidence" value="ECO:0007669"/>
    <property type="project" value="InterPro"/>
</dbReference>
<evidence type="ECO:0000259" key="8">
    <source>
        <dbReference type="Pfam" id="PF01895"/>
    </source>
</evidence>
<evidence type="ECO:0000256" key="1">
    <source>
        <dbReference type="ARBA" id="ARBA00004496"/>
    </source>
</evidence>
<feature type="domain" description="PhoU" evidence="8">
    <location>
        <begin position="23"/>
        <end position="107"/>
    </location>
</feature>
<evidence type="ECO:0000256" key="7">
    <source>
        <dbReference type="PIRNR" id="PIRNR003107"/>
    </source>
</evidence>
<sequence length="222" mass="25324">MGQLLRTSFARELETLQTDTLMLGSMVIQALKESVEALRRRDMETARRLIKEDEIINKKRFEIEADCLRLIATQQPMAGNLRLIAAVLEISTELERIGDYAKGIGRIILLIGPEALLKPLVDIPRMCEIATTMLQQALDAFLTQDLEAARTIPLRDDEVDALYNQVHRDLIAMILEDPTLIDRTNYLLWAAHNLERAADRVTNICERIIFTVTGEFIEFDMN</sequence>
<dbReference type="GO" id="GO:0005737">
    <property type="term" value="C:cytoplasm"/>
    <property type="evidence" value="ECO:0007669"/>
    <property type="project" value="UniProtKB-SubCell"/>
</dbReference>
<comment type="subcellular location">
    <subcellularLocation>
        <location evidence="1 7">Cytoplasm</location>
    </subcellularLocation>
</comment>
<dbReference type="PANTHER" id="PTHR42930">
    <property type="entry name" value="PHOSPHATE-SPECIFIC TRANSPORT SYSTEM ACCESSORY PROTEIN PHOU"/>
    <property type="match status" value="1"/>
</dbReference>
<keyword evidence="4 7" id="KW-0813">Transport</keyword>